<dbReference type="Pfam" id="PF00535">
    <property type="entry name" value="Glycos_transf_2"/>
    <property type="match status" value="1"/>
</dbReference>
<dbReference type="CDD" id="cd04187">
    <property type="entry name" value="DPM1_like_bac"/>
    <property type="match status" value="1"/>
</dbReference>
<keyword evidence="3 10" id="KW-0808">Transferase</keyword>
<dbReference type="PANTHER" id="PTHR48090:SF3">
    <property type="entry name" value="UNDECAPRENYL-PHOSPHATE 4-DEOXY-4-FORMAMIDO-L-ARABINOSE TRANSFERASE"/>
    <property type="match status" value="1"/>
</dbReference>
<proteinExistence type="predicted"/>
<evidence type="ECO:0000256" key="2">
    <source>
        <dbReference type="ARBA" id="ARBA00022676"/>
    </source>
</evidence>
<reference evidence="11" key="1">
    <citation type="submission" date="2017-09" db="EMBL/GenBank/DDBJ databases">
        <title>Depth-based differentiation of microbial function through sediment-hosted aquifers and enrichment of novel symbionts in the deep terrestrial subsurface.</title>
        <authorList>
            <person name="Probst A.J."/>
            <person name="Ladd B."/>
            <person name="Jarett J.K."/>
            <person name="Geller-Mcgrath D.E."/>
            <person name="Sieber C.M.K."/>
            <person name="Emerson J.B."/>
            <person name="Anantharaman K."/>
            <person name="Thomas B.C."/>
            <person name="Malmstrom R."/>
            <person name="Stieglmeier M."/>
            <person name="Klingl A."/>
            <person name="Woyke T."/>
            <person name="Ryan C.M."/>
            <person name="Banfield J.F."/>
        </authorList>
    </citation>
    <scope>NUCLEOTIDE SEQUENCE [LARGE SCALE GENOMIC DNA]</scope>
</reference>
<evidence type="ECO:0000256" key="8">
    <source>
        <dbReference type="SAM" id="Phobius"/>
    </source>
</evidence>
<evidence type="ECO:0000256" key="6">
    <source>
        <dbReference type="ARBA" id="ARBA00022989"/>
    </source>
</evidence>
<dbReference type="Gene3D" id="3.90.550.10">
    <property type="entry name" value="Spore Coat Polysaccharide Biosynthesis Protein SpsA, Chain A"/>
    <property type="match status" value="1"/>
</dbReference>
<dbReference type="PANTHER" id="PTHR48090">
    <property type="entry name" value="UNDECAPRENYL-PHOSPHATE 4-DEOXY-4-FORMAMIDO-L-ARABINOSE TRANSFERASE-RELATED"/>
    <property type="match status" value="1"/>
</dbReference>
<organism evidence="10 11">
    <name type="scientific">Candidatus Berkelbacteria bacterium CG10_big_fil_rev_8_21_14_0_10_41_12</name>
    <dbReference type="NCBI Taxonomy" id="1974513"/>
    <lineage>
        <taxon>Bacteria</taxon>
        <taxon>Candidatus Berkelbacteria</taxon>
    </lineage>
</organism>
<evidence type="ECO:0000256" key="5">
    <source>
        <dbReference type="ARBA" id="ARBA00022985"/>
    </source>
</evidence>
<keyword evidence="5" id="KW-0448">Lipopolysaccharide biosynthesis</keyword>
<sequence>MTKPYFSFIVPAYNEQDNVAPLHKEIVAVAKKLKKPYEIIFVDDGSTDNTLKNLKKLSPVKILILRKNSGQSAALDAGIKAAKGKILITLDGDGQNDPADIPKMLAKLDGFDVVCGWRYRRKDSPGKRFISQGAKFFRSFLVADKIHDAGCTLRIYKKECFAGLELYGEMHRMIPALLAWNGFRLTEVKVNHRLRKSGQTKYSWQRTFKGFLDMLDVWFWRKYQARPLHLFGGAGLFLISFSSFFGLYLVIRRLFFNYSLADKIWPLIAVTGFITGIQLLVFGLLANLIIKSEKKHDFYRIKKVISNS</sequence>
<evidence type="ECO:0000313" key="11">
    <source>
        <dbReference type="Proteomes" id="UP000228596"/>
    </source>
</evidence>
<dbReference type="AlphaFoldDB" id="A0A2M6WY53"/>
<dbReference type="SUPFAM" id="SSF53448">
    <property type="entry name" value="Nucleotide-diphospho-sugar transferases"/>
    <property type="match status" value="1"/>
</dbReference>
<evidence type="ECO:0000259" key="9">
    <source>
        <dbReference type="Pfam" id="PF00535"/>
    </source>
</evidence>
<feature type="domain" description="Glycosyltransferase 2-like" evidence="9">
    <location>
        <begin position="7"/>
        <end position="161"/>
    </location>
</feature>
<protein>
    <submittedName>
        <fullName evidence="10">Glycosyltransferase</fullName>
    </submittedName>
</protein>
<evidence type="ECO:0000256" key="1">
    <source>
        <dbReference type="ARBA" id="ARBA00022475"/>
    </source>
</evidence>
<name>A0A2M6WY53_9BACT</name>
<evidence type="ECO:0000256" key="3">
    <source>
        <dbReference type="ARBA" id="ARBA00022679"/>
    </source>
</evidence>
<dbReference type="InterPro" id="IPR001173">
    <property type="entry name" value="Glyco_trans_2-like"/>
</dbReference>
<keyword evidence="1" id="KW-1003">Cell membrane</keyword>
<comment type="caution">
    <text evidence="10">The sequence shown here is derived from an EMBL/GenBank/DDBJ whole genome shotgun (WGS) entry which is preliminary data.</text>
</comment>
<gene>
    <name evidence="10" type="ORF">COT77_00040</name>
</gene>
<dbReference type="InterPro" id="IPR029044">
    <property type="entry name" value="Nucleotide-diphossugar_trans"/>
</dbReference>
<evidence type="ECO:0000256" key="4">
    <source>
        <dbReference type="ARBA" id="ARBA00022692"/>
    </source>
</evidence>
<evidence type="ECO:0000256" key="7">
    <source>
        <dbReference type="ARBA" id="ARBA00023136"/>
    </source>
</evidence>
<dbReference type="InterPro" id="IPR050256">
    <property type="entry name" value="Glycosyltransferase_2"/>
</dbReference>
<keyword evidence="6 8" id="KW-1133">Transmembrane helix</keyword>
<dbReference type="GO" id="GO:0005886">
    <property type="term" value="C:plasma membrane"/>
    <property type="evidence" value="ECO:0007669"/>
    <property type="project" value="TreeGrafter"/>
</dbReference>
<dbReference type="EMBL" id="PEZV01000001">
    <property type="protein sequence ID" value="PIT97687.1"/>
    <property type="molecule type" value="Genomic_DNA"/>
</dbReference>
<dbReference type="GO" id="GO:0016757">
    <property type="term" value="F:glycosyltransferase activity"/>
    <property type="evidence" value="ECO:0007669"/>
    <property type="project" value="UniProtKB-KW"/>
</dbReference>
<feature type="transmembrane region" description="Helical" evidence="8">
    <location>
        <begin position="228"/>
        <end position="251"/>
    </location>
</feature>
<feature type="transmembrane region" description="Helical" evidence="8">
    <location>
        <begin position="263"/>
        <end position="290"/>
    </location>
</feature>
<accession>A0A2M6WY53</accession>
<keyword evidence="2" id="KW-0328">Glycosyltransferase</keyword>
<keyword evidence="7 8" id="KW-0472">Membrane</keyword>
<dbReference type="Proteomes" id="UP000228596">
    <property type="component" value="Unassembled WGS sequence"/>
</dbReference>
<keyword evidence="4 8" id="KW-0812">Transmembrane</keyword>
<evidence type="ECO:0000313" key="10">
    <source>
        <dbReference type="EMBL" id="PIT97687.1"/>
    </source>
</evidence>
<dbReference type="GO" id="GO:0009103">
    <property type="term" value="P:lipopolysaccharide biosynthetic process"/>
    <property type="evidence" value="ECO:0007669"/>
    <property type="project" value="UniProtKB-KW"/>
</dbReference>